<organism evidence="1 2">
    <name type="scientific">Tanacetum coccineum</name>
    <dbReference type="NCBI Taxonomy" id="301880"/>
    <lineage>
        <taxon>Eukaryota</taxon>
        <taxon>Viridiplantae</taxon>
        <taxon>Streptophyta</taxon>
        <taxon>Embryophyta</taxon>
        <taxon>Tracheophyta</taxon>
        <taxon>Spermatophyta</taxon>
        <taxon>Magnoliopsida</taxon>
        <taxon>eudicotyledons</taxon>
        <taxon>Gunneridae</taxon>
        <taxon>Pentapetalae</taxon>
        <taxon>asterids</taxon>
        <taxon>campanulids</taxon>
        <taxon>Asterales</taxon>
        <taxon>Asteraceae</taxon>
        <taxon>Asteroideae</taxon>
        <taxon>Anthemideae</taxon>
        <taxon>Anthemidinae</taxon>
        <taxon>Tanacetum</taxon>
    </lineage>
</organism>
<dbReference type="EMBL" id="BQNB010020173">
    <property type="protein sequence ID" value="GJT93121.1"/>
    <property type="molecule type" value="Genomic_DNA"/>
</dbReference>
<protein>
    <submittedName>
        <fullName evidence="1">Uncharacterized protein</fullName>
    </submittedName>
</protein>
<name>A0ABQ5HYZ2_9ASTR</name>
<evidence type="ECO:0000313" key="2">
    <source>
        <dbReference type="Proteomes" id="UP001151760"/>
    </source>
</evidence>
<sequence>MTRAEQRASLSATKGLLLRYLKREGKVNPHYLAYRRAGPAMEDTESPNQKEAQAYNEDDFSSAPGHARMWIHSHLDPNFKSLRKTRMSNNVKTYDGTGDPEDHRINFQAGGTVEFDAGQCPMWCHNVPILLP</sequence>
<keyword evidence="2" id="KW-1185">Reference proteome</keyword>
<dbReference type="Proteomes" id="UP001151760">
    <property type="component" value="Unassembled WGS sequence"/>
</dbReference>
<proteinExistence type="predicted"/>
<evidence type="ECO:0000313" key="1">
    <source>
        <dbReference type="EMBL" id="GJT93121.1"/>
    </source>
</evidence>
<gene>
    <name evidence="1" type="ORF">Tco_1081966</name>
</gene>
<reference evidence="1" key="1">
    <citation type="journal article" date="2022" name="Int. J. Mol. Sci.">
        <title>Draft Genome of Tanacetum Coccineum: Genomic Comparison of Closely Related Tanacetum-Family Plants.</title>
        <authorList>
            <person name="Yamashiro T."/>
            <person name="Shiraishi A."/>
            <person name="Nakayama K."/>
            <person name="Satake H."/>
        </authorList>
    </citation>
    <scope>NUCLEOTIDE SEQUENCE</scope>
</reference>
<accession>A0ABQ5HYZ2</accession>
<reference evidence="1" key="2">
    <citation type="submission" date="2022-01" db="EMBL/GenBank/DDBJ databases">
        <authorList>
            <person name="Yamashiro T."/>
            <person name="Shiraishi A."/>
            <person name="Satake H."/>
            <person name="Nakayama K."/>
        </authorList>
    </citation>
    <scope>NUCLEOTIDE SEQUENCE</scope>
</reference>
<comment type="caution">
    <text evidence="1">The sequence shown here is derived from an EMBL/GenBank/DDBJ whole genome shotgun (WGS) entry which is preliminary data.</text>
</comment>